<sequence length="181" mass="20497">MRFSSVTKATQAQTLDYKDTHFMKLLNRSCKTGKYDEALHFLEYMVKKGYRPDVILCTKLIKGFFNLRNVEKAVKVMEILEAHGSPDVFAYNALISGFCKASRIESATEAHRMDAAINLLAQMVEKGCRPNETTYVLLTEGFAYAGWRSEAMELAKELIARHAVSEAFLKRLNRNFAVLAS</sequence>
<evidence type="ECO:0000256" key="1">
    <source>
        <dbReference type="ARBA" id="ARBA00007626"/>
    </source>
</evidence>
<evidence type="ECO:0000256" key="3">
    <source>
        <dbReference type="PROSITE-ProRule" id="PRU00708"/>
    </source>
</evidence>
<keyword evidence="2" id="KW-0677">Repeat</keyword>
<dbReference type="Proteomes" id="UP000825729">
    <property type="component" value="Unassembled WGS sequence"/>
</dbReference>
<proteinExistence type="inferred from homology"/>
<dbReference type="EMBL" id="JAINDJ010000005">
    <property type="protein sequence ID" value="KAG9445691.1"/>
    <property type="molecule type" value="Genomic_DNA"/>
</dbReference>
<dbReference type="Pfam" id="PF01535">
    <property type="entry name" value="PPR"/>
    <property type="match status" value="2"/>
</dbReference>
<evidence type="ECO:0000313" key="5">
    <source>
        <dbReference type="Proteomes" id="UP000825729"/>
    </source>
</evidence>
<dbReference type="Gene3D" id="1.25.40.10">
    <property type="entry name" value="Tetratricopeptide repeat domain"/>
    <property type="match status" value="1"/>
</dbReference>
<comment type="similarity">
    <text evidence="1">Belongs to the PPR family. P subfamily.</text>
</comment>
<dbReference type="PROSITE" id="PS51375">
    <property type="entry name" value="PPR"/>
    <property type="match status" value="1"/>
</dbReference>
<name>A0AAV7ECX9_ARIFI</name>
<dbReference type="InterPro" id="IPR050872">
    <property type="entry name" value="PPR_P_subfamily"/>
</dbReference>
<keyword evidence="5" id="KW-1185">Reference proteome</keyword>
<reference evidence="4 5" key="1">
    <citation type="submission" date="2021-07" db="EMBL/GenBank/DDBJ databases">
        <title>The Aristolochia fimbriata genome: insights into angiosperm evolution, floral development and chemical biosynthesis.</title>
        <authorList>
            <person name="Jiao Y."/>
        </authorList>
    </citation>
    <scope>NUCLEOTIDE SEQUENCE [LARGE SCALE GENOMIC DNA]</scope>
    <source>
        <strain evidence="4">IBCAS-2021</strain>
        <tissue evidence="4">Leaf</tissue>
    </source>
</reference>
<dbReference type="Pfam" id="PF13041">
    <property type="entry name" value="PPR_2"/>
    <property type="match status" value="1"/>
</dbReference>
<dbReference type="NCBIfam" id="TIGR00756">
    <property type="entry name" value="PPR"/>
    <property type="match status" value="3"/>
</dbReference>
<dbReference type="PANTHER" id="PTHR46128:SF73">
    <property type="entry name" value="CRIB DOMAIN-CONTAINING PROTEIN"/>
    <property type="match status" value="1"/>
</dbReference>
<evidence type="ECO:0000313" key="4">
    <source>
        <dbReference type="EMBL" id="KAG9445691.1"/>
    </source>
</evidence>
<protein>
    <recommendedName>
        <fullName evidence="6">Pentatricopeptide repeat-containing protein</fullName>
    </recommendedName>
</protein>
<gene>
    <name evidence="4" type="ORF">H6P81_011819</name>
</gene>
<dbReference type="InterPro" id="IPR002885">
    <property type="entry name" value="PPR_rpt"/>
</dbReference>
<evidence type="ECO:0008006" key="6">
    <source>
        <dbReference type="Google" id="ProtNLM"/>
    </source>
</evidence>
<dbReference type="InterPro" id="IPR011990">
    <property type="entry name" value="TPR-like_helical_dom_sf"/>
</dbReference>
<comment type="caution">
    <text evidence="4">The sequence shown here is derived from an EMBL/GenBank/DDBJ whole genome shotgun (WGS) entry which is preliminary data.</text>
</comment>
<dbReference type="PANTHER" id="PTHR46128">
    <property type="entry name" value="MITOCHONDRIAL GROUP I INTRON SPLICING FACTOR CCM1"/>
    <property type="match status" value="1"/>
</dbReference>
<organism evidence="4 5">
    <name type="scientific">Aristolochia fimbriata</name>
    <name type="common">White veined hardy Dutchman's pipe vine</name>
    <dbReference type="NCBI Taxonomy" id="158543"/>
    <lineage>
        <taxon>Eukaryota</taxon>
        <taxon>Viridiplantae</taxon>
        <taxon>Streptophyta</taxon>
        <taxon>Embryophyta</taxon>
        <taxon>Tracheophyta</taxon>
        <taxon>Spermatophyta</taxon>
        <taxon>Magnoliopsida</taxon>
        <taxon>Magnoliidae</taxon>
        <taxon>Piperales</taxon>
        <taxon>Aristolochiaceae</taxon>
        <taxon>Aristolochia</taxon>
    </lineage>
</organism>
<evidence type="ECO:0000256" key="2">
    <source>
        <dbReference type="ARBA" id="ARBA00022737"/>
    </source>
</evidence>
<dbReference type="AlphaFoldDB" id="A0AAV7ECX9"/>
<feature type="repeat" description="PPR" evidence="3">
    <location>
        <begin position="18"/>
        <end position="52"/>
    </location>
</feature>
<accession>A0AAV7ECX9</accession>